<dbReference type="Gene3D" id="3.40.525.10">
    <property type="entry name" value="CRAL-TRIO lipid binding domain"/>
    <property type="match status" value="1"/>
</dbReference>
<dbReference type="AlphaFoldDB" id="A0A226EM64"/>
<dbReference type="PANTHER" id="PTHR23324:SF83">
    <property type="entry name" value="SEC14-LIKE PROTEIN 2"/>
    <property type="match status" value="1"/>
</dbReference>
<dbReference type="InterPro" id="IPR001251">
    <property type="entry name" value="CRAL-TRIO_dom"/>
</dbReference>
<dbReference type="PANTHER" id="PTHR23324">
    <property type="entry name" value="SEC14 RELATED PROTEIN"/>
    <property type="match status" value="1"/>
</dbReference>
<name>A0A226EM64_FOLCA</name>
<protein>
    <recommendedName>
        <fullName evidence="1">CRAL-TRIO domain-containing protein</fullName>
    </recommendedName>
</protein>
<dbReference type="InterPro" id="IPR036273">
    <property type="entry name" value="CRAL/TRIO_N_dom_sf"/>
</dbReference>
<feature type="domain" description="CRAL-TRIO" evidence="1">
    <location>
        <begin position="41"/>
        <end position="211"/>
    </location>
</feature>
<reference evidence="2 3" key="1">
    <citation type="submission" date="2015-12" db="EMBL/GenBank/DDBJ databases">
        <title>The genome of Folsomia candida.</title>
        <authorList>
            <person name="Faddeeva A."/>
            <person name="Derks M.F."/>
            <person name="Anvar Y."/>
            <person name="Smit S."/>
            <person name="Van Straalen N."/>
            <person name="Roelofs D."/>
        </authorList>
    </citation>
    <scope>NUCLEOTIDE SEQUENCE [LARGE SCALE GENOMIC DNA]</scope>
    <source>
        <strain evidence="2 3">VU population</strain>
        <tissue evidence="2">Whole body</tissue>
    </source>
</reference>
<sequence>MTLIRFLIAREFNIEAAENMLRSSMQWRKDHRMDHIFEWKSPEYLHKDLPYSIPGFDKNGGPVVHIPFGKWNHRCWVEKGYGEDLLRWGYRLIEDAFQKATSDGLRQCTAIFDLGGISYYQAAHIPSLKVLYNGFKALEQNYPEMLKSIVIVNAPWLFAIPFNFIKGTISPNTLSKLKIFDSNKKIWLDYLLERCPEKSLPKAYFEDQNGN</sequence>
<dbReference type="CDD" id="cd00170">
    <property type="entry name" value="SEC14"/>
    <property type="match status" value="1"/>
</dbReference>
<dbReference type="EMBL" id="LNIX01000003">
    <property type="protein sequence ID" value="OXA58288.1"/>
    <property type="molecule type" value="Genomic_DNA"/>
</dbReference>
<organism evidence="2 3">
    <name type="scientific">Folsomia candida</name>
    <name type="common">Springtail</name>
    <dbReference type="NCBI Taxonomy" id="158441"/>
    <lineage>
        <taxon>Eukaryota</taxon>
        <taxon>Metazoa</taxon>
        <taxon>Ecdysozoa</taxon>
        <taxon>Arthropoda</taxon>
        <taxon>Hexapoda</taxon>
        <taxon>Collembola</taxon>
        <taxon>Entomobryomorpha</taxon>
        <taxon>Isotomoidea</taxon>
        <taxon>Isotomidae</taxon>
        <taxon>Proisotominae</taxon>
        <taxon>Folsomia</taxon>
    </lineage>
</organism>
<accession>A0A226EM64</accession>
<evidence type="ECO:0000259" key="1">
    <source>
        <dbReference type="PROSITE" id="PS50191"/>
    </source>
</evidence>
<evidence type="ECO:0000313" key="2">
    <source>
        <dbReference type="EMBL" id="OXA58288.1"/>
    </source>
</evidence>
<dbReference type="SUPFAM" id="SSF46938">
    <property type="entry name" value="CRAL/TRIO N-terminal domain"/>
    <property type="match status" value="1"/>
</dbReference>
<dbReference type="InterPro" id="IPR036865">
    <property type="entry name" value="CRAL-TRIO_dom_sf"/>
</dbReference>
<dbReference type="OMA" id="LYCINAF"/>
<dbReference type="SUPFAM" id="SSF52087">
    <property type="entry name" value="CRAL/TRIO domain"/>
    <property type="match status" value="1"/>
</dbReference>
<comment type="caution">
    <text evidence="2">The sequence shown here is derived from an EMBL/GenBank/DDBJ whole genome shotgun (WGS) entry which is preliminary data.</text>
</comment>
<dbReference type="InterPro" id="IPR051064">
    <property type="entry name" value="SEC14/CRAL-TRIO_domain"/>
</dbReference>
<gene>
    <name evidence="2" type="ORF">Fcan01_07345</name>
</gene>
<dbReference type="SMART" id="SM00516">
    <property type="entry name" value="SEC14"/>
    <property type="match status" value="1"/>
</dbReference>
<dbReference type="OrthoDB" id="1434354at2759"/>
<proteinExistence type="predicted"/>
<dbReference type="GO" id="GO:0005737">
    <property type="term" value="C:cytoplasm"/>
    <property type="evidence" value="ECO:0007669"/>
    <property type="project" value="TreeGrafter"/>
</dbReference>
<dbReference type="Pfam" id="PF00650">
    <property type="entry name" value="CRAL_TRIO"/>
    <property type="match status" value="1"/>
</dbReference>
<dbReference type="PROSITE" id="PS50191">
    <property type="entry name" value="CRAL_TRIO"/>
    <property type="match status" value="1"/>
</dbReference>
<keyword evidence="3" id="KW-1185">Reference proteome</keyword>
<dbReference type="Proteomes" id="UP000198287">
    <property type="component" value="Unassembled WGS sequence"/>
</dbReference>
<evidence type="ECO:0000313" key="3">
    <source>
        <dbReference type="Proteomes" id="UP000198287"/>
    </source>
</evidence>